<accession>A0AC34RCY2</accession>
<name>A0AC34RCY2_9BILA</name>
<protein>
    <submittedName>
        <fullName evidence="2">Uncharacterized protein</fullName>
    </submittedName>
</protein>
<evidence type="ECO:0000313" key="1">
    <source>
        <dbReference type="Proteomes" id="UP000887576"/>
    </source>
</evidence>
<reference evidence="2" key="1">
    <citation type="submission" date="2022-11" db="UniProtKB">
        <authorList>
            <consortium name="WormBaseParasite"/>
        </authorList>
    </citation>
    <scope>IDENTIFICATION</scope>
</reference>
<evidence type="ECO:0000313" key="2">
    <source>
        <dbReference type="WBParaSite" id="JU765_v2.g5384.t1"/>
    </source>
</evidence>
<sequence length="117" mass="13351">MSFLPATFPNVPELPGEIPADKKPDIFTLMKIGYTLDGSFDPDHEDFQFCCCHIHTAMKVVLILMGIVEVFGLYAEAMTYLYTAVISSLSLFAYIFLFYFAYIDYKYVKGRIRSGFV</sequence>
<proteinExistence type="predicted"/>
<dbReference type="WBParaSite" id="JU765_v2.g5384.t1">
    <property type="protein sequence ID" value="JU765_v2.g5384.t1"/>
    <property type="gene ID" value="JU765_v2.g5384"/>
</dbReference>
<dbReference type="Proteomes" id="UP000887576">
    <property type="component" value="Unplaced"/>
</dbReference>
<organism evidence="1 2">
    <name type="scientific">Panagrolaimus sp. JU765</name>
    <dbReference type="NCBI Taxonomy" id="591449"/>
    <lineage>
        <taxon>Eukaryota</taxon>
        <taxon>Metazoa</taxon>
        <taxon>Ecdysozoa</taxon>
        <taxon>Nematoda</taxon>
        <taxon>Chromadorea</taxon>
        <taxon>Rhabditida</taxon>
        <taxon>Tylenchina</taxon>
        <taxon>Panagrolaimomorpha</taxon>
        <taxon>Panagrolaimoidea</taxon>
        <taxon>Panagrolaimidae</taxon>
        <taxon>Panagrolaimus</taxon>
    </lineage>
</organism>